<feature type="domain" description="Myb-like" evidence="2">
    <location>
        <begin position="190"/>
        <end position="243"/>
    </location>
</feature>
<dbReference type="AlphaFoldDB" id="A0A168J515"/>
<name>A0A168J515_CORDF</name>
<feature type="region of interest" description="Disordered" evidence="1">
    <location>
        <begin position="49"/>
        <end position="168"/>
    </location>
</feature>
<dbReference type="PROSITE" id="PS50090">
    <property type="entry name" value="MYB_LIKE"/>
    <property type="match status" value="1"/>
</dbReference>
<evidence type="ECO:0000313" key="3">
    <source>
        <dbReference type="EMBL" id="OAA80013.1"/>
    </source>
</evidence>
<feature type="compositionally biased region" description="Low complexity" evidence="1">
    <location>
        <begin position="55"/>
        <end position="69"/>
    </location>
</feature>
<dbReference type="Proteomes" id="UP000076881">
    <property type="component" value="Unassembled WGS sequence"/>
</dbReference>
<dbReference type="InterPro" id="IPR001005">
    <property type="entry name" value="SANT/Myb"/>
</dbReference>
<feature type="region of interest" description="Disordered" evidence="1">
    <location>
        <begin position="1"/>
        <end position="30"/>
    </location>
</feature>
<sequence>MLLPSALPCDRTTASHGMVSPPASPPKLSSPATFNIASSCFSLQSLIANTTSEPHQPQLRNHAQQQLQQSYFGGALPQPLPTPPMAHAPSPMRLRLRIPRGSSSSSSSSSTEEAAAPRGIVKRTAPPRHKRTLSSTTTTTTTTTTSESSDRETTPEPPSTPPRSRIAPASMPLGLERADFHSLQQQQQAPPHENSNDWTAEDDRILVELVLEKLKLSKAEWQDCARTLGKDRHALSRRWKSLVMDDEVGLKRRKIHSTWR</sequence>
<evidence type="ECO:0000313" key="4">
    <source>
        <dbReference type="Proteomes" id="UP000076881"/>
    </source>
</evidence>
<evidence type="ECO:0000259" key="2">
    <source>
        <dbReference type="PROSITE" id="PS50090"/>
    </source>
</evidence>
<reference evidence="3 4" key="1">
    <citation type="journal article" date="2016" name="Genome Biol. Evol.">
        <title>Divergent and convergent evolution of fungal pathogenicity.</title>
        <authorList>
            <person name="Shang Y."/>
            <person name="Xiao G."/>
            <person name="Zheng P."/>
            <person name="Cen K."/>
            <person name="Zhan S."/>
            <person name="Wang C."/>
        </authorList>
    </citation>
    <scope>NUCLEOTIDE SEQUENCE [LARGE SCALE GENOMIC DNA]</scope>
    <source>
        <strain evidence="3 4">RCEF 1005</strain>
    </source>
</reference>
<organism evidence="3 4">
    <name type="scientific">Akanthomyces lecanii RCEF 1005</name>
    <dbReference type="NCBI Taxonomy" id="1081108"/>
    <lineage>
        <taxon>Eukaryota</taxon>
        <taxon>Fungi</taxon>
        <taxon>Dikarya</taxon>
        <taxon>Ascomycota</taxon>
        <taxon>Pezizomycotina</taxon>
        <taxon>Sordariomycetes</taxon>
        <taxon>Hypocreomycetidae</taxon>
        <taxon>Hypocreales</taxon>
        <taxon>Cordycipitaceae</taxon>
        <taxon>Akanthomyces</taxon>
        <taxon>Cordyceps confragosa</taxon>
    </lineage>
</organism>
<protein>
    <submittedName>
        <fullName evidence="3">MYB-like protein</fullName>
    </submittedName>
</protein>
<keyword evidence="4" id="KW-1185">Reference proteome</keyword>
<evidence type="ECO:0000256" key="1">
    <source>
        <dbReference type="SAM" id="MobiDB-lite"/>
    </source>
</evidence>
<comment type="caution">
    <text evidence="3">The sequence shown here is derived from an EMBL/GenBank/DDBJ whole genome shotgun (WGS) entry which is preliminary data.</text>
</comment>
<feature type="compositionally biased region" description="Low complexity" evidence="1">
    <location>
        <begin position="134"/>
        <end position="147"/>
    </location>
</feature>
<dbReference type="EMBL" id="AZHF01000002">
    <property type="protein sequence ID" value="OAA80013.1"/>
    <property type="molecule type" value="Genomic_DNA"/>
</dbReference>
<accession>A0A168J515</accession>
<gene>
    <name evidence="3" type="ORF">LEL_03499</name>
</gene>
<proteinExistence type="predicted"/>
<dbReference type="OrthoDB" id="5334491at2759"/>